<keyword evidence="1" id="KW-1133">Transmembrane helix</keyword>
<keyword evidence="3" id="KW-1185">Reference proteome</keyword>
<dbReference type="Proteomes" id="UP001056426">
    <property type="component" value="Chromosome"/>
</dbReference>
<reference evidence="2" key="1">
    <citation type="submission" date="2022-05" db="EMBL/GenBank/DDBJ databases">
        <authorList>
            <person name="Sun X."/>
        </authorList>
    </citation>
    <scope>NUCLEOTIDE SEQUENCE</scope>
    <source>
        <strain evidence="2">Ai-910</strain>
    </source>
</reference>
<keyword evidence="1" id="KW-0472">Membrane</keyword>
<feature type="transmembrane region" description="Helical" evidence="1">
    <location>
        <begin position="12"/>
        <end position="37"/>
    </location>
</feature>
<feature type="transmembrane region" description="Helical" evidence="1">
    <location>
        <begin position="94"/>
        <end position="110"/>
    </location>
</feature>
<reference evidence="2" key="2">
    <citation type="submission" date="2022-06" db="EMBL/GenBank/DDBJ databases">
        <title>Xiashengella guii gen. nov. sp. nov., a bacterium isolated form anaerobic digestion tank.</title>
        <authorList>
            <person name="Huang H."/>
        </authorList>
    </citation>
    <scope>NUCLEOTIDE SEQUENCE</scope>
    <source>
        <strain evidence="2">Ai-910</strain>
    </source>
</reference>
<organism evidence="2 3">
    <name type="scientific">Xiashengella succiniciproducens</name>
    <dbReference type="NCBI Taxonomy" id="2949635"/>
    <lineage>
        <taxon>Bacteria</taxon>
        <taxon>Pseudomonadati</taxon>
        <taxon>Bacteroidota</taxon>
        <taxon>Bacteroidia</taxon>
        <taxon>Marinilabiliales</taxon>
        <taxon>Marinilabiliaceae</taxon>
        <taxon>Xiashengella</taxon>
    </lineage>
</organism>
<dbReference type="KEGG" id="alkq:M9189_11485"/>
<keyword evidence="1" id="KW-0812">Transmembrane</keyword>
<feature type="transmembrane region" description="Helical" evidence="1">
    <location>
        <begin position="116"/>
        <end position="132"/>
    </location>
</feature>
<feature type="transmembrane region" description="Helical" evidence="1">
    <location>
        <begin position="49"/>
        <end position="67"/>
    </location>
</feature>
<dbReference type="EMBL" id="CP098400">
    <property type="protein sequence ID" value="URW79473.1"/>
    <property type="molecule type" value="Genomic_DNA"/>
</dbReference>
<evidence type="ECO:0000313" key="3">
    <source>
        <dbReference type="Proteomes" id="UP001056426"/>
    </source>
</evidence>
<dbReference type="AlphaFoldDB" id="A0A9J6ZP74"/>
<gene>
    <name evidence="2" type="ORF">M9189_11485</name>
</gene>
<protein>
    <submittedName>
        <fullName evidence="2">Uncharacterized protein</fullName>
    </submittedName>
</protein>
<dbReference type="RefSeq" id="WP_250723390.1">
    <property type="nucleotide sequence ID" value="NZ_CP098400.1"/>
</dbReference>
<evidence type="ECO:0000256" key="1">
    <source>
        <dbReference type="SAM" id="Phobius"/>
    </source>
</evidence>
<accession>A0A9J6ZP74</accession>
<evidence type="ECO:0000313" key="2">
    <source>
        <dbReference type="EMBL" id="URW79473.1"/>
    </source>
</evidence>
<sequence length="155" mass="17326">MMKNIKSLKQFFALGLLSILLFGLVGLVVAPLTAPLLKFSIVQVENTKSIVVLLALGLVPLAFYLHNKKLAQMNDVKNPDERFLLYMKGFRQKLMLLVLVSVIAVIAYILTKHSAFLYILLLALVAYLLNIPSGEKIEDLLLPPVEEETESEDTE</sequence>
<proteinExistence type="predicted"/>
<name>A0A9J6ZP74_9BACT</name>